<accession>A0A4Q0M583</accession>
<dbReference type="RefSeq" id="WP_128779363.1">
    <property type="nucleotide sequence ID" value="NZ_RYFI01000029.1"/>
</dbReference>
<name>A0A4Q0M583_9HYPH</name>
<evidence type="ECO:0000313" key="3">
    <source>
        <dbReference type="Proteomes" id="UP000289708"/>
    </source>
</evidence>
<sequence>MKRLPLTVPLGHREAPSDFLSRLAVRNCIRDMRTLAHDLHLDVQAVICGESAALARLAEAGAADQAALEREAFAGSPRGISIFHRAHKFSRTIQLTRNQVRICPACFREDLDAQSFQAEARPYRRAHWIISQIKTCERHHLALAPLGGWPPPASRSIRALSLRAPYACCRSSRPRPSNAR</sequence>
<evidence type="ECO:0000313" key="2">
    <source>
        <dbReference type="EMBL" id="RXF67953.1"/>
    </source>
</evidence>
<comment type="caution">
    <text evidence="2">The sequence shown here is derived from an EMBL/GenBank/DDBJ whole genome shotgun (WGS) entry which is preliminary data.</text>
</comment>
<dbReference type="Proteomes" id="UP000289708">
    <property type="component" value="Unassembled WGS sequence"/>
</dbReference>
<dbReference type="AlphaFoldDB" id="A0A4Q0M583"/>
<dbReference type="InterPro" id="IPR009492">
    <property type="entry name" value="TniQ"/>
</dbReference>
<feature type="domain" description="TniQ" evidence="1">
    <location>
        <begin position="5"/>
        <end position="143"/>
    </location>
</feature>
<protein>
    <recommendedName>
        <fullName evidence="1">TniQ domain-containing protein</fullName>
    </recommendedName>
</protein>
<gene>
    <name evidence="2" type="ORF">EK403_20735</name>
</gene>
<dbReference type="OrthoDB" id="7595282at2"/>
<reference evidence="2 3" key="1">
    <citation type="submission" date="2018-12" db="EMBL/GenBank/DDBJ databases">
        <title>bacterium Hansschlegelia zhihuaiae S113.</title>
        <authorList>
            <person name="He J."/>
        </authorList>
    </citation>
    <scope>NUCLEOTIDE SEQUENCE [LARGE SCALE GENOMIC DNA]</scope>
    <source>
        <strain evidence="2 3">S 113</strain>
    </source>
</reference>
<evidence type="ECO:0000259" key="1">
    <source>
        <dbReference type="Pfam" id="PF06527"/>
    </source>
</evidence>
<organism evidence="2 3">
    <name type="scientific">Hansschlegelia zhihuaiae</name>
    <dbReference type="NCBI Taxonomy" id="405005"/>
    <lineage>
        <taxon>Bacteria</taxon>
        <taxon>Pseudomonadati</taxon>
        <taxon>Pseudomonadota</taxon>
        <taxon>Alphaproteobacteria</taxon>
        <taxon>Hyphomicrobiales</taxon>
        <taxon>Methylopilaceae</taxon>
        <taxon>Hansschlegelia</taxon>
    </lineage>
</organism>
<dbReference type="Pfam" id="PF06527">
    <property type="entry name" value="TniQ"/>
    <property type="match status" value="1"/>
</dbReference>
<dbReference type="EMBL" id="RYFI01000029">
    <property type="protein sequence ID" value="RXF67953.1"/>
    <property type="molecule type" value="Genomic_DNA"/>
</dbReference>
<proteinExistence type="predicted"/>
<keyword evidence="3" id="KW-1185">Reference proteome</keyword>